<feature type="repeat" description="WD" evidence="1">
    <location>
        <begin position="350"/>
        <end position="383"/>
    </location>
</feature>
<keyword evidence="1" id="KW-0853">WD repeat</keyword>
<evidence type="ECO:0000256" key="2">
    <source>
        <dbReference type="SAM" id="MobiDB-lite"/>
    </source>
</evidence>
<sequence length="518" mass="58308">MSTYNNVLGDFTSHNNDLSDLDGEDYEDSGSEPEPQMGVRPSIPTDDRTQFVESLVSNFLCNTFLRHSHSILFIRLTAENNKKKTKRDDEVFLTIRLKYNDIAVKSSGRRPSITAIDSDKAAGAFRGRRPSISLTNERTPVGGRRPSITITKDEKSIGGRRPSISLTNNDSSGVPATRTRRMSKVVDTRPKHLILGDFELANVVDCEEYVLCCKYSPTGDVFAVGLGNGTVKIYSKTGQFLYALSDNDTKTRRYPVTCLRFYANKDDLKSDHQKLIAATYTAGYVKVWHYSTQQCVYTFDEKDRQPLALDFNASHTRLYVAGSDCKINCYDFTTKKLISTLRASDSREKMDGHKNRIHAIRAHPGMETLFLTGGWDDTVHYWDERVQHSQKHFAGPHLCGDALDIVADHQVVLTGSWRKTSTLQLWDFPTGALIKDAFQNSATSMLYATKFCPKDYVMCAGNDKNEAIIYDYTLLQMIGGITDLENAVYCADTDYNRPNMIVGSAKNIFIVNDKSRLR</sequence>
<evidence type="ECO:0000313" key="3">
    <source>
        <dbReference type="EMBL" id="CAF1475405.1"/>
    </source>
</evidence>
<dbReference type="PROSITE" id="PS50294">
    <property type="entry name" value="WD_REPEATS_REGION"/>
    <property type="match status" value="1"/>
</dbReference>
<dbReference type="PANTHER" id="PTHR47822:SF2">
    <property type="entry name" value="F-BOX AND WD-40 DOMAIN PROTEIN 7"/>
    <property type="match status" value="1"/>
</dbReference>
<reference evidence="3" key="1">
    <citation type="submission" date="2021-02" db="EMBL/GenBank/DDBJ databases">
        <authorList>
            <person name="Nowell W R."/>
        </authorList>
    </citation>
    <scope>NUCLEOTIDE SEQUENCE</scope>
</reference>
<dbReference type="SUPFAM" id="SSF50978">
    <property type="entry name" value="WD40 repeat-like"/>
    <property type="match status" value="1"/>
</dbReference>
<comment type="caution">
    <text evidence="3">The sequence shown here is derived from an EMBL/GenBank/DDBJ whole genome shotgun (WGS) entry which is preliminary data.</text>
</comment>
<dbReference type="InterPro" id="IPR015943">
    <property type="entry name" value="WD40/YVTN_repeat-like_dom_sf"/>
</dbReference>
<gene>
    <name evidence="3" type="ORF">EDS130_LOCUS41076</name>
</gene>
<dbReference type="PANTHER" id="PTHR47822">
    <property type="entry name" value="CARBOHYDRATE BINDING DOMAIN CONTAINING PROTEIN"/>
    <property type="match status" value="1"/>
</dbReference>
<name>A0A815RBX8_ADIRI</name>
<dbReference type="InterPro" id="IPR036322">
    <property type="entry name" value="WD40_repeat_dom_sf"/>
</dbReference>
<dbReference type="OrthoDB" id="10251741at2759"/>
<dbReference type="AlphaFoldDB" id="A0A815RBX8"/>
<dbReference type="PROSITE" id="PS50082">
    <property type="entry name" value="WD_REPEATS_2"/>
    <property type="match status" value="1"/>
</dbReference>
<evidence type="ECO:0000256" key="1">
    <source>
        <dbReference type="PROSITE-ProRule" id="PRU00221"/>
    </source>
</evidence>
<feature type="region of interest" description="Disordered" evidence="2">
    <location>
        <begin position="1"/>
        <end position="43"/>
    </location>
</feature>
<proteinExistence type="predicted"/>
<feature type="compositionally biased region" description="Acidic residues" evidence="2">
    <location>
        <begin position="19"/>
        <end position="31"/>
    </location>
</feature>
<feature type="compositionally biased region" description="Polar residues" evidence="2">
    <location>
        <begin position="1"/>
        <end position="18"/>
    </location>
</feature>
<dbReference type="Pfam" id="PF00400">
    <property type="entry name" value="WD40"/>
    <property type="match status" value="2"/>
</dbReference>
<feature type="compositionally biased region" description="Polar residues" evidence="2">
    <location>
        <begin position="164"/>
        <end position="174"/>
    </location>
</feature>
<accession>A0A815RBX8</accession>
<evidence type="ECO:0000313" key="4">
    <source>
        <dbReference type="Proteomes" id="UP000663852"/>
    </source>
</evidence>
<dbReference type="Gene3D" id="2.130.10.10">
    <property type="entry name" value="YVTN repeat-like/Quinoprotein amine dehydrogenase"/>
    <property type="match status" value="2"/>
</dbReference>
<feature type="region of interest" description="Disordered" evidence="2">
    <location>
        <begin position="159"/>
        <end position="181"/>
    </location>
</feature>
<dbReference type="Proteomes" id="UP000663852">
    <property type="component" value="Unassembled WGS sequence"/>
</dbReference>
<organism evidence="3 4">
    <name type="scientific">Adineta ricciae</name>
    <name type="common">Rotifer</name>
    <dbReference type="NCBI Taxonomy" id="249248"/>
    <lineage>
        <taxon>Eukaryota</taxon>
        <taxon>Metazoa</taxon>
        <taxon>Spiralia</taxon>
        <taxon>Gnathifera</taxon>
        <taxon>Rotifera</taxon>
        <taxon>Eurotatoria</taxon>
        <taxon>Bdelloidea</taxon>
        <taxon>Adinetida</taxon>
        <taxon>Adinetidae</taxon>
        <taxon>Adineta</taxon>
    </lineage>
</organism>
<dbReference type="SMART" id="SM00320">
    <property type="entry name" value="WD40"/>
    <property type="match status" value="4"/>
</dbReference>
<dbReference type="InterPro" id="IPR001680">
    <property type="entry name" value="WD40_rpt"/>
</dbReference>
<protein>
    <submittedName>
        <fullName evidence="3">Uncharacterized protein</fullName>
    </submittedName>
</protein>
<dbReference type="EMBL" id="CAJNOJ010000522">
    <property type="protein sequence ID" value="CAF1475405.1"/>
    <property type="molecule type" value="Genomic_DNA"/>
</dbReference>